<feature type="transmembrane region" description="Helical" evidence="5">
    <location>
        <begin position="589"/>
        <end position="610"/>
    </location>
</feature>
<evidence type="ECO:0000256" key="3">
    <source>
        <dbReference type="ARBA" id="ARBA00022989"/>
    </source>
</evidence>
<keyword evidence="3 5" id="KW-1133">Transmembrane helix</keyword>
<dbReference type="EMBL" id="CP043641">
    <property type="protein sequence ID" value="QNE37233.1"/>
    <property type="molecule type" value="Genomic_DNA"/>
</dbReference>
<dbReference type="Gene3D" id="3.40.1710.10">
    <property type="entry name" value="abc type-2 transporter like domain"/>
    <property type="match status" value="1"/>
</dbReference>
<evidence type="ECO:0000256" key="2">
    <source>
        <dbReference type="ARBA" id="ARBA00022692"/>
    </source>
</evidence>
<proteinExistence type="predicted"/>
<dbReference type="KEGG" id="lse:F1C12_20355"/>
<organism evidence="6 7">
    <name type="scientific">Leifsonia shinshuensis</name>
    <dbReference type="NCBI Taxonomy" id="150026"/>
    <lineage>
        <taxon>Bacteria</taxon>
        <taxon>Bacillati</taxon>
        <taxon>Actinomycetota</taxon>
        <taxon>Actinomycetes</taxon>
        <taxon>Micrococcales</taxon>
        <taxon>Microbacteriaceae</taxon>
        <taxon>Leifsonia</taxon>
    </lineage>
</organism>
<sequence length="616" mass="65556">MPVLLAALVAGFLILNDDAAHRVGDFRPTVGLVNEDLAAAFNDQEYAFGASFVDRISKDSEYNWTVVSRPVAEKAYKDGSVDAVLYIPRSFTHDILTLQETSPTKATVEFRLRHQPDDSADRLLESRIRGIVHDFNQGVVTMYYASLADNIAQADGQMSATLGIQKALIAALASDVQEPFSTTMPNFESLIASASGLKDVNAATIEAQKAYATSVIDLLASNSEALTGQLPGIEAYADRQQEIAGINADNSNRGIADQAESDRDFYGDQFDRFRTGMLCRLSGPDAADAPEACLNPDGAAPLPLQHRVAELRQAIAQFSDGHALSLAGIVDSLDQRITGLRVVEYLLDPSAQPTPPAGRDAPSVPAVPLEPAQPTAPVHPVILQLLHDEIVALEAIRDSLDPSTAPAPLFEPELANLDGWYADMLNTVTNAALTPNAVNSLEVQDWSAYAPDASGVYVDTSDQLTNDITAFITQSTETSARLTTASTTVPDNSSQFEALLQNSTSTSTGAERVLNGVNKLLSSGTNGLAENQAYYANFATVFANTRTPGVDTGNIYAFFSAPIDAKNVTGERTTGSSDADPAGLLDLKWLIVFAGGLVAGTLATALGTAFRKRKKA</sequence>
<keyword evidence="4 5" id="KW-0472">Membrane</keyword>
<comment type="subcellular location">
    <subcellularLocation>
        <location evidence="1">Membrane</location>
        <topology evidence="1">Multi-pass membrane protein</topology>
    </subcellularLocation>
</comment>
<accession>A0A7G6YFG8</accession>
<reference evidence="7" key="1">
    <citation type="submission" date="2019-09" db="EMBL/GenBank/DDBJ databases">
        <title>Antimicrobial potential of Antarctic Bacteria.</title>
        <authorList>
            <person name="Benaud N."/>
            <person name="Edwards R.J."/>
            <person name="Ferrari B.C."/>
        </authorList>
    </citation>
    <scope>NUCLEOTIDE SEQUENCE [LARGE SCALE GENOMIC DNA]</scope>
    <source>
        <strain evidence="7">INR9</strain>
    </source>
</reference>
<evidence type="ECO:0008006" key="8">
    <source>
        <dbReference type="Google" id="ProtNLM"/>
    </source>
</evidence>
<dbReference type="AlphaFoldDB" id="A0A7G6YFG8"/>
<evidence type="ECO:0000256" key="1">
    <source>
        <dbReference type="ARBA" id="ARBA00004141"/>
    </source>
</evidence>
<dbReference type="PANTHER" id="PTHR43077">
    <property type="entry name" value="TRANSPORT PERMEASE YVFS-RELATED"/>
    <property type="match status" value="1"/>
</dbReference>
<evidence type="ECO:0000313" key="6">
    <source>
        <dbReference type="EMBL" id="QNE37233.1"/>
    </source>
</evidence>
<protein>
    <recommendedName>
        <fullName evidence="8">Type VII secretion protein EsaA</fullName>
    </recommendedName>
</protein>
<gene>
    <name evidence="6" type="ORF">F1C12_20355</name>
</gene>
<dbReference type="PANTHER" id="PTHR43077:SF10">
    <property type="entry name" value="TRANSPORT PERMEASE PROTEIN"/>
    <property type="match status" value="1"/>
</dbReference>
<evidence type="ECO:0000256" key="5">
    <source>
        <dbReference type="SAM" id="Phobius"/>
    </source>
</evidence>
<dbReference type="InterPro" id="IPR051328">
    <property type="entry name" value="T7SS_ABC-Transporter"/>
</dbReference>
<dbReference type="RefSeq" id="WP_185276641.1">
    <property type="nucleotide sequence ID" value="NZ_CP043641.1"/>
</dbReference>
<dbReference type="Proteomes" id="UP000515511">
    <property type="component" value="Chromosome"/>
</dbReference>
<name>A0A7G6YFG8_9MICO</name>
<evidence type="ECO:0000313" key="7">
    <source>
        <dbReference type="Proteomes" id="UP000515511"/>
    </source>
</evidence>
<evidence type="ECO:0000256" key="4">
    <source>
        <dbReference type="ARBA" id="ARBA00023136"/>
    </source>
</evidence>
<keyword evidence="2 5" id="KW-0812">Transmembrane</keyword>
<dbReference type="GO" id="GO:0016020">
    <property type="term" value="C:membrane"/>
    <property type="evidence" value="ECO:0007669"/>
    <property type="project" value="UniProtKB-SubCell"/>
</dbReference>